<dbReference type="EMBL" id="KE346006">
    <property type="protein sequence ID" value="EXC23824.1"/>
    <property type="molecule type" value="Genomic_DNA"/>
</dbReference>
<dbReference type="InterPro" id="IPR000528">
    <property type="entry name" value="Plant_nsLTP"/>
</dbReference>
<evidence type="ECO:0000259" key="8">
    <source>
        <dbReference type="SMART" id="SM00499"/>
    </source>
</evidence>
<reference evidence="10" key="1">
    <citation type="submission" date="2013-01" db="EMBL/GenBank/DDBJ databases">
        <title>Draft Genome Sequence of a Mulberry Tree, Morus notabilis C.K. Schneid.</title>
        <authorList>
            <person name="He N."/>
            <person name="Zhao S."/>
        </authorList>
    </citation>
    <scope>NUCLEOTIDE SEQUENCE</scope>
</reference>
<dbReference type="GO" id="GO:0006869">
    <property type="term" value="P:lipid transport"/>
    <property type="evidence" value="ECO:0007669"/>
    <property type="project" value="InterPro"/>
</dbReference>
<comment type="function">
    <text evidence="1 6">Plant non-specific lipid-transfer proteins transfer phospholipids as well as galactolipids across membranes. May play a role in wax or cutin deposition in the cell walls of expanding epidermal cells and certain secretory tissues.</text>
</comment>
<keyword evidence="3 6" id="KW-0813">Transport</keyword>
<dbReference type="eggNOG" id="ENOG502S4CI">
    <property type="taxonomic scope" value="Eukaryota"/>
</dbReference>
<dbReference type="InterPro" id="IPR036312">
    <property type="entry name" value="Bifun_inhib/LTP/seed_sf"/>
</dbReference>
<evidence type="ECO:0000256" key="6">
    <source>
        <dbReference type="RuleBase" id="RU000628"/>
    </source>
</evidence>
<gene>
    <name evidence="9" type="ORF">L484_006084</name>
</gene>
<feature type="chain" id="PRO_5004930232" description="Non-specific lipid-transfer protein" evidence="7">
    <location>
        <begin position="27"/>
        <end position="142"/>
    </location>
</feature>
<evidence type="ECO:0000256" key="3">
    <source>
        <dbReference type="ARBA" id="ARBA00022448"/>
    </source>
</evidence>
<dbReference type="CDD" id="cd01960">
    <property type="entry name" value="nsLTP1"/>
    <property type="match status" value="1"/>
</dbReference>
<evidence type="ECO:0000256" key="2">
    <source>
        <dbReference type="ARBA" id="ARBA00009748"/>
    </source>
</evidence>
<keyword evidence="4 6" id="KW-0446">Lipid-binding</keyword>
<evidence type="ECO:0000256" key="1">
    <source>
        <dbReference type="ARBA" id="ARBA00003211"/>
    </source>
</evidence>
<dbReference type="SUPFAM" id="SSF47699">
    <property type="entry name" value="Bifunctional inhibitor/lipid-transfer protein/seed storage 2S albumin"/>
    <property type="match status" value="1"/>
</dbReference>
<evidence type="ECO:0000256" key="7">
    <source>
        <dbReference type="SAM" id="SignalP"/>
    </source>
</evidence>
<protein>
    <recommendedName>
        <fullName evidence="6">Non-specific lipid-transfer protein</fullName>
    </recommendedName>
</protein>
<feature type="signal peptide" evidence="7">
    <location>
        <begin position="1"/>
        <end position="26"/>
    </location>
</feature>
<dbReference type="Proteomes" id="UP000030645">
    <property type="component" value="Unassembled WGS sequence"/>
</dbReference>
<keyword evidence="10" id="KW-1185">Reference proteome</keyword>
<dbReference type="STRING" id="981085.W9SB00"/>
<evidence type="ECO:0000256" key="5">
    <source>
        <dbReference type="ARBA" id="ARBA00023157"/>
    </source>
</evidence>
<dbReference type="Pfam" id="PF00234">
    <property type="entry name" value="Tryp_alpha_amyl"/>
    <property type="match status" value="1"/>
</dbReference>
<dbReference type="InterPro" id="IPR016140">
    <property type="entry name" value="Bifunc_inhib/LTP/seed_store"/>
</dbReference>
<organism evidence="9 10">
    <name type="scientific">Morus notabilis</name>
    <dbReference type="NCBI Taxonomy" id="981085"/>
    <lineage>
        <taxon>Eukaryota</taxon>
        <taxon>Viridiplantae</taxon>
        <taxon>Streptophyta</taxon>
        <taxon>Embryophyta</taxon>
        <taxon>Tracheophyta</taxon>
        <taxon>Spermatophyta</taxon>
        <taxon>Magnoliopsida</taxon>
        <taxon>eudicotyledons</taxon>
        <taxon>Gunneridae</taxon>
        <taxon>Pentapetalae</taxon>
        <taxon>rosids</taxon>
        <taxon>fabids</taxon>
        <taxon>Rosales</taxon>
        <taxon>Moraceae</taxon>
        <taxon>Moreae</taxon>
        <taxon>Morus</taxon>
    </lineage>
</organism>
<dbReference type="AlphaFoldDB" id="W9SB00"/>
<evidence type="ECO:0000313" key="10">
    <source>
        <dbReference type="Proteomes" id="UP000030645"/>
    </source>
</evidence>
<dbReference type="PRINTS" id="PR00382">
    <property type="entry name" value="LIPIDTRNSFER"/>
</dbReference>
<evidence type="ECO:0000313" key="9">
    <source>
        <dbReference type="EMBL" id="EXC23824.1"/>
    </source>
</evidence>
<dbReference type="GO" id="GO:0008289">
    <property type="term" value="F:lipid binding"/>
    <property type="evidence" value="ECO:0007669"/>
    <property type="project" value="UniProtKB-KW"/>
</dbReference>
<dbReference type="Gene3D" id="1.10.110.10">
    <property type="entry name" value="Plant lipid-transfer and hydrophobic proteins"/>
    <property type="match status" value="1"/>
</dbReference>
<comment type="similarity">
    <text evidence="2 6">Belongs to the plant LTP family.</text>
</comment>
<dbReference type="SMART" id="SM00499">
    <property type="entry name" value="AAI"/>
    <property type="match status" value="1"/>
</dbReference>
<dbReference type="PANTHER" id="PTHR33076">
    <property type="entry name" value="NON-SPECIFIC LIPID-TRANSFER PROTEIN 2-RELATED"/>
    <property type="match status" value="1"/>
</dbReference>
<accession>W9SB00</accession>
<sequence length="142" mass="15150">MASFLALKLTCMALVCMMVGAPLAHAISCGQVATYMAPCITYLRTGGTIPSGCCNGLRGLNTSAATTTDRQTVCRCLISAANNLPGLNPYLASGLPAACGLSLPYKFSTSTNCNSYDTTMRTIFDEYKHQVKLDELVIFCDR</sequence>
<keyword evidence="5" id="KW-1015">Disulfide bond</keyword>
<proteinExistence type="inferred from homology"/>
<name>W9SB00_9ROSA</name>
<evidence type="ECO:0000256" key="4">
    <source>
        <dbReference type="ARBA" id="ARBA00023121"/>
    </source>
</evidence>
<keyword evidence="7" id="KW-0732">Signal</keyword>
<feature type="domain" description="Bifunctional inhibitor/plant lipid transfer protein/seed storage helical" evidence="8">
    <location>
        <begin position="29"/>
        <end position="113"/>
    </location>
</feature>